<protein>
    <recommendedName>
        <fullName evidence="2">F-box domain-containing protein</fullName>
    </recommendedName>
</protein>
<name>F8NFA6_SERL9</name>
<dbReference type="KEGG" id="sla:SERLADRAFT_455971"/>
<proteinExistence type="predicted"/>
<dbReference type="Proteomes" id="UP000008064">
    <property type="component" value="Unassembled WGS sequence"/>
</dbReference>
<accession>F8NFA6</accession>
<sequence>MGFFSFLLTTPASRTIQHDLSFDLTTTYPPRASIPPLPTSAPNTPPIPLEIVLNILEASYFDDALAPNTALLSACSLVSKSWSPHAQKLLFKHVTLRTNAAYTAFCQAVDHDNARARMLGAAVLRMRVVLDAKHPDALTHASFANALTLCPNLYDLNLVLYASSSSAASNSSLDLAASIGASESSTSTRPPPALPSFSDHTLSLLAASPKISSFHFTNWSNDPHAIFPLLDLWPSIRSLAITGPPPTLPTPTIPTSFAGSLNDLRINCQSPPSLDFFDWLLHSSALRSLEFERDPPASVVEYFADTQGGSLISLALPTLSAHEFVGSVTRMTVLKELRTENPWTCQSIHGRLPSTMQHLALGLDLNTPLQSVLDLVKRCRRSDDDDEEGLRAVTLLLWNNGEKHPQLPALKMACAYKGVDLLIMKDVAKMRTLGRGDPVGDVVFPREKTIENYKVMCAH</sequence>
<dbReference type="AlphaFoldDB" id="F8NFA6"/>
<evidence type="ECO:0000313" key="1">
    <source>
        <dbReference type="EMBL" id="EGO31189.1"/>
    </source>
</evidence>
<dbReference type="HOGENOM" id="CLU_039327_0_0_1"/>
<dbReference type="RefSeq" id="XP_007313073.1">
    <property type="nucleotide sequence ID" value="XM_007313011.1"/>
</dbReference>
<organism>
    <name type="scientific">Serpula lacrymans var. lacrymans (strain S7.9)</name>
    <name type="common">Dry rot fungus</name>
    <dbReference type="NCBI Taxonomy" id="578457"/>
    <lineage>
        <taxon>Eukaryota</taxon>
        <taxon>Fungi</taxon>
        <taxon>Dikarya</taxon>
        <taxon>Basidiomycota</taxon>
        <taxon>Agaricomycotina</taxon>
        <taxon>Agaricomycetes</taxon>
        <taxon>Agaricomycetidae</taxon>
        <taxon>Boletales</taxon>
        <taxon>Coniophorineae</taxon>
        <taxon>Serpulaceae</taxon>
        <taxon>Serpula</taxon>
    </lineage>
</organism>
<dbReference type="GeneID" id="18817245"/>
<gene>
    <name evidence="1" type="ORF">SERLADRAFT_455971</name>
</gene>
<reference evidence="1" key="1">
    <citation type="submission" date="2011-04" db="EMBL/GenBank/DDBJ databases">
        <title>Evolution of plant cell wall degrading machinery underlies the functional diversity of forest fungi.</title>
        <authorList>
            <consortium name="US DOE Joint Genome Institute (JGI-PGF)"/>
            <person name="Eastwood D.C."/>
            <person name="Floudas D."/>
            <person name="Binder M."/>
            <person name="Majcherczyk A."/>
            <person name="Schneider P."/>
            <person name="Aerts A."/>
            <person name="Asiegbu F.O."/>
            <person name="Baker S.E."/>
            <person name="Barry K."/>
            <person name="Bendiksby M."/>
            <person name="Blumentritt M."/>
            <person name="Coutinho P.M."/>
            <person name="Cullen D."/>
            <person name="Cullen D."/>
            <person name="Gathman A."/>
            <person name="Goodell B."/>
            <person name="Henrissat B."/>
            <person name="Ihrmark K."/>
            <person name="Kauserud H."/>
            <person name="Kohler A."/>
            <person name="LaButti K."/>
            <person name="Lapidus A."/>
            <person name="Lavin J.L."/>
            <person name="Lee Y.-H."/>
            <person name="Lindquist E."/>
            <person name="Lilly W."/>
            <person name="Lucas S."/>
            <person name="Morin E."/>
            <person name="Murat C."/>
            <person name="Oguiza J.A."/>
            <person name="Park J."/>
            <person name="Pisabarro A.G."/>
            <person name="Riley R."/>
            <person name="Rosling A."/>
            <person name="Salamov A."/>
            <person name="Schmidt O."/>
            <person name="Schmutz J."/>
            <person name="Skrede I."/>
            <person name="Stenlid J."/>
            <person name="Wiebenga A."/>
            <person name="Xie X."/>
            <person name="Kues U."/>
            <person name="Hibbett D.S."/>
            <person name="Hoffmeister D."/>
            <person name="Hogberg N."/>
            <person name="Martin F."/>
            <person name="Grigoriev I.V."/>
            <person name="Watkinson S.C."/>
        </authorList>
    </citation>
    <scope>NUCLEOTIDE SEQUENCE</scope>
    <source>
        <strain evidence="1">S7.9</strain>
    </source>
</reference>
<dbReference type="OrthoDB" id="2522283at2759"/>
<evidence type="ECO:0008006" key="2">
    <source>
        <dbReference type="Google" id="ProtNLM"/>
    </source>
</evidence>
<dbReference type="EMBL" id="GL945428">
    <property type="protein sequence ID" value="EGO31189.1"/>
    <property type="molecule type" value="Genomic_DNA"/>
</dbReference>